<dbReference type="EMBL" id="JARBHB010000002">
    <property type="protein sequence ID" value="KAJ8894199.1"/>
    <property type="molecule type" value="Genomic_DNA"/>
</dbReference>
<name>A0ABQ9IBZ0_9NEOP</name>
<comment type="caution">
    <text evidence="1">The sequence shown here is derived from an EMBL/GenBank/DDBJ whole genome shotgun (WGS) entry which is preliminary data.</text>
</comment>
<reference evidence="1 2" key="1">
    <citation type="submission" date="2023-02" db="EMBL/GenBank/DDBJ databases">
        <title>LHISI_Scaffold_Assembly.</title>
        <authorList>
            <person name="Stuart O.P."/>
            <person name="Cleave R."/>
            <person name="Magrath M.J.L."/>
            <person name="Mikheyev A.S."/>
        </authorList>
    </citation>
    <scope>NUCLEOTIDE SEQUENCE [LARGE SCALE GENOMIC DNA]</scope>
    <source>
        <strain evidence="1">Daus_M_001</strain>
        <tissue evidence="1">Leg muscle</tissue>
    </source>
</reference>
<dbReference type="Proteomes" id="UP001159363">
    <property type="component" value="Chromosome 2"/>
</dbReference>
<organism evidence="1 2">
    <name type="scientific">Dryococelus australis</name>
    <dbReference type="NCBI Taxonomy" id="614101"/>
    <lineage>
        <taxon>Eukaryota</taxon>
        <taxon>Metazoa</taxon>
        <taxon>Ecdysozoa</taxon>
        <taxon>Arthropoda</taxon>
        <taxon>Hexapoda</taxon>
        <taxon>Insecta</taxon>
        <taxon>Pterygota</taxon>
        <taxon>Neoptera</taxon>
        <taxon>Polyneoptera</taxon>
        <taxon>Phasmatodea</taxon>
        <taxon>Verophasmatodea</taxon>
        <taxon>Anareolatae</taxon>
        <taxon>Phasmatidae</taxon>
        <taxon>Eurycanthinae</taxon>
        <taxon>Dryococelus</taxon>
    </lineage>
</organism>
<keyword evidence="2" id="KW-1185">Reference proteome</keyword>
<dbReference type="PANTHER" id="PTHR10773:SF19">
    <property type="match status" value="1"/>
</dbReference>
<gene>
    <name evidence="1" type="ORF">PR048_006809</name>
</gene>
<accession>A0ABQ9IBZ0</accession>
<evidence type="ECO:0000313" key="2">
    <source>
        <dbReference type="Proteomes" id="UP001159363"/>
    </source>
</evidence>
<evidence type="ECO:0000313" key="1">
    <source>
        <dbReference type="EMBL" id="KAJ8894199.1"/>
    </source>
</evidence>
<protein>
    <submittedName>
        <fullName evidence="1">Uncharacterized protein</fullName>
    </submittedName>
</protein>
<dbReference type="PANTHER" id="PTHR10773">
    <property type="entry name" value="DNA-DIRECTED RNA POLYMERASES I, II, AND III SUBUNIT RPABC2"/>
    <property type="match status" value="1"/>
</dbReference>
<sequence>MYAIYSGQCRAPDKIPVKEKCYYKIFSTKFNLHFKLPNTDTCRLCDEIEMKLSTEKEEHARKALETKKELHLRRAEQARTEIKSDDEKASDEIYCCTFDLQKALPFPKLSTSVSYYERNLYVYDFGIHSFNNSVGYMYLWDETEGRRGSQDISSIILEHLKYYAFSHKNILVAGKKQEKGHRGSSIKLAEHSLVTSGKRPSLHFAVQGNLKWRFAVQGEKFVKAGPWANVALAVICQPIDVVQGQKKDQNGQEE</sequence>
<proteinExistence type="predicted"/>